<comment type="caution">
    <text evidence="2">The sequence shown here is derived from an EMBL/GenBank/DDBJ whole genome shotgun (WGS) entry which is preliminary data.</text>
</comment>
<feature type="transmembrane region" description="Helical" evidence="1">
    <location>
        <begin position="6"/>
        <end position="22"/>
    </location>
</feature>
<keyword evidence="1" id="KW-0472">Membrane</keyword>
<dbReference type="EMBL" id="VMNW02000127">
    <property type="protein sequence ID" value="KAA9149995.1"/>
    <property type="molecule type" value="Genomic_DNA"/>
</dbReference>
<sequence>MNPTQILLYLVIAGLVVWRVIVRQLLGSAVTPRGLALIPGILVILGVVNCAQVLPGASGTEIVLLVVDLAVLAVLGVARATTVRLSLHDGNAYQKGTALTLVLWLLTIAARVGFAVFGAHASGTDRLTGASILLSIGLSIGVQNVVIYTRARRRGLPVAGSRSEVAQPRG</sequence>
<name>A0A5N0UP36_9PSEU</name>
<keyword evidence="3" id="KW-1185">Reference proteome</keyword>
<protein>
    <recommendedName>
        <fullName evidence="4">DUF1453 domain-containing protein</fullName>
    </recommendedName>
</protein>
<reference evidence="2" key="1">
    <citation type="submission" date="2019-09" db="EMBL/GenBank/DDBJ databases">
        <authorList>
            <person name="Teo W.F.A."/>
            <person name="Duangmal K."/>
        </authorList>
    </citation>
    <scope>NUCLEOTIDE SEQUENCE [LARGE SCALE GENOMIC DNA]</scope>
    <source>
        <strain evidence="2">K81G1</strain>
    </source>
</reference>
<dbReference type="Proteomes" id="UP000319769">
    <property type="component" value="Unassembled WGS sequence"/>
</dbReference>
<dbReference type="RefSeq" id="WP_144758033.1">
    <property type="nucleotide sequence ID" value="NZ_VMNW02000127.1"/>
</dbReference>
<gene>
    <name evidence="2" type="ORF">FPZ12_042070</name>
</gene>
<organism evidence="2 3">
    <name type="scientific">Amycolatopsis acidicola</name>
    <dbReference type="NCBI Taxonomy" id="2596893"/>
    <lineage>
        <taxon>Bacteria</taxon>
        <taxon>Bacillati</taxon>
        <taxon>Actinomycetota</taxon>
        <taxon>Actinomycetes</taxon>
        <taxon>Pseudonocardiales</taxon>
        <taxon>Pseudonocardiaceae</taxon>
        <taxon>Amycolatopsis</taxon>
    </lineage>
</organism>
<evidence type="ECO:0000256" key="1">
    <source>
        <dbReference type="SAM" id="Phobius"/>
    </source>
</evidence>
<evidence type="ECO:0000313" key="2">
    <source>
        <dbReference type="EMBL" id="KAA9149995.1"/>
    </source>
</evidence>
<evidence type="ECO:0000313" key="3">
    <source>
        <dbReference type="Proteomes" id="UP000319769"/>
    </source>
</evidence>
<feature type="transmembrane region" description="Helical" evidence="1">
    <location>
        <begin position="98"/>
        <end position="121"/>
    </location>
</feature>
<accession>A0A5N0UP36</accession>
<keyword evidence="1" id="KW-1133">Transmembrane helix</keyword>
<feature type="transmembrane region" description="Helical" evidence="1">
    <location>
        <begin position="127"/>
        <end position="147"/>
    </location>
</feature>
<keyword evidence="1" id="KW-0812">Transmembrane</keyword>
<proteinExistence type="predicted"/>
<dbReference type="OrthoDB" id="3694610at2"/>
<dbReference type="AlphaFoldDB" id="A0A5N0UP36"/>
<feature type="transmembrane region" description="Helical" evidence="1">
    <location>
        <begin position="34"/>
        <end position="54"/>
    </location>
</feature>
<feature type="transmembrane region" description="Helical" evidence="1">
    <location>
        <begin position="60"/>
        <end position="78"/>
    </location>
</feature>
<evidence type="ECO:0008006" key="4">
    <source>
        <dbReference type="Google" id="ProtNLM"/>
    </source>
</evidence>